<protein>
    <submittedName>
        <fullName evidence="1">Uncharacterized protein</fullName>
    </submittedName>
</protein>
<evidence type="ECO:0000313" key="3">
    <source>
        <dbReference type="Proteomes" id="UP000247152"/>
    </source>
</evidence>
<dbReference type="RefSeq" id="WP_110143066.1">
    <property type="nucleotide sequence ID" value="NZ_QHJG01000021.1"/>
</dbReference>
<dbReference type="PROSITE" id="PS50007">
    <property type="entry name" value="PIPLC_X_DOMAIN"/>
    <property type="match status" value="1"/>
</dbReference>
<accession>A0A317TZC0</accession>
<dbReference type="Proteomes" id="UP000247152">
    <property type="component" value="Unassembled WGS sequence"/>
</dbReference>
<dbReference type="Proteomes" id="UP000287374">
    <property type="component" value="Unassembled WGS sequence"/>
</dbReference>
<comment type="caution">
    <text evidence="1">The sequence shown here is derived from an EMBL/GenBank/DDBJ whole genome shotgun (WGS) entry which is preliminary data.</text>
</comment>
<organism evidence="1 3">
    <name type="scientific">Legionella qingyii</name>
    <dbReference type="NCBI Taxonomy" id="2184757"/>
    <lineage>
        <taxon>Bacteria</taxon>
        <taxon>Pseudomonadati</taxon>
        <taxon>Pseudomonadota</taxon>
        <taxon>Gammaproteobacteria</taxon>
        <taxon>Legionellales</taxon>
        <taxon>Legionellaceae</taxon>
        <taxon>Legionella</taxon>
    </lineage>
</organism>
<dbReference type="AlphaFoldDB" id="A0A317TZC0"/>
<name>A0A317TZC0_9GAMM</name>
<evidence type="ECO:0000313" key="2">
    <source>
        <dbReference type="EMBL" id="RUR25502.1"/>
    </source>
</evidence>
<reference evidence="1 3" key="1">
    <citation type="submission" date="2018-05" db="EMBL/GenBank/DDBJ databases">
        <title>Legionella qingyii sp.nov., whole genome shotgun sequence.</title>
        <authorList>
            <person name="Wu H."/>
            <person name="Zhu Q."/>
            <person name="Hu C."/>
        </authorList>
    </citation>
    <scope>NUCLEOTIDE SEQUENCE [LARGE SCALE GENOMIC DNA]</scope>
    <source>
        <strain evidence="1 3">HEB18</strain>
    </source>
</reference>
<gene>
    <name evidence="1" type="ORF">DGG96_12870</name>
    <name evidence="2" type="ORF">ELY20_03340</name>
</gene>
<reference evidence="2 4" key="2">
    <citation type="submission" date="2018-12" db="EMBL/GenBank/DDBJ databases">
        <title>Legionella sp,whole genome shotgun sequence.</title>
        <authorList>
            <person name="Wu H."/>
        </authorList>
    </citation>
    <scope>NUCLEOTIDE SEQUENCE [LARGE SCALE GENOMIC DNA]</scope>
    <source>
        <strain evidence="4">km489</strain>
        <strain evidence="2">Km489</strain>
    </source>
</reference>
<dbReference type="EMBL" id="RZGX01000003">
    <property type="protein sequence ID" value="RUR25502.1"/>
    <property type="molecule type" value="Genomic_DNA"/>
</dbReference>
<sequence length="157" mass="17604">MSKIYAIVNPAYTKSGDSFTDLASYLISPFHAVAYEHVCGYSLGHELVFSETLEGAKKILEDGIKGAKLDAKKAIQKAVLELETDEKGEITGFSKIYTVNFEKRFEQAEDNFFKGVRIPKWSERAIDAKKDATPDALAELFIQYERSKQAVTEHVSM</sequence>
<dbReference type="OrthoDB" id="5647316at2"/>
<evidence type="ECO:0000313" key="4">
    <source>
        <dbReference type="Proteomes" id="UP000287374"/>
    </source>
</evidence>
<dbReference type="EMBL" id="QHJG01000021">
    <property type="protein sequence ID" value="PWY55073.1"/>
    <property type="molecule type" value="Genomic_DNA"/>
</dbReference>
<proteinExistence type="predicted"/>
<evidence type="ECO:0000313" key="1">
    <source>
        <dbReference type="EMBL" id="PWY55073.1"/>
    </source>
</evidence>
<keyword evidence="4" id="KW-1185">Reference proteome</keyword>